<name>A0A6J6XQ58_9ZZZZ</name>
<gene>
    <name evidence="1" type="ORF">UFOPK3010_00515</name>
</gene>
<proteinExistence type="predicted"/>
<protein>
    <submittedName>
        <fullName evidence="1">Unannotated protein</fullName>
    </submittedName>
</protein>
<dbReference type="EMBL" id="CAFAAM010000051">
    <property type="protein sequence ID" value="CAB4799430.1"/>
    <property type="molecule type" value="Genomic_DNA"/>
</dbReference>
<sequence length="57" mass="5951">MLAVKIDRSCGEQALDDGDGFGHAVDANAWAIERNAGLLVIGRHPTGANTELEATTT</sequence>
<reference evidence="1" key="1">
    <citation type="submission" date="2020-05" db="EMBL/GenBank/DDBJ databases">
        <authorList>
            <person name="Chiriac C."/>
            <person name="Salcher M."/>
            <person name="Ghai R."/>
            <person name="Kavagutti S V."/>
        </authorList>
    </citation>
    <scope>NUCLEOTIDE SEQUENCE</scope>
</reference>
<dbReference type="AlphaFoldDB" id="A0A6J6XQ58"/>
<evidence type="ECO:0000313" key="1">
    <source>
        <dbReference type="EMBL" id="CAB4799430.1"/>
    </source>
</evidence>
<organism evidence="1">
    <name type="scientific">freshwater metagenome</name>
    <dbReference type="NCBI Taxonomy" id="449393"/>
    <lineage>
        <taxon>unclassified sequences</taxon>
        <taxon>metagenomes</taxon>
        <taxon>ecological metagenomes</taxon>
    </lineage>
</organism>
<accession>A0A6J6XQ58</accession>